<keyword evidence="3" id="KW-1185">Reference proteome</keyword>
<evidence type="ECO:0000313" key="3">
    <source>
        <dbReference type="Proteomes" id="UP001549145"/>
    </source>
</evidence>
<comment type="caution">
    <text evidence="2">The sequence shown here is derived from an EMBL/GenBank/DDBJ whole genome shotgun (WGS) entry which is preliminary data.</text>
</comment>
<reference evidence="2 3" key="1">
    <citation type="submission" date="2024-06" db="EMBL/GenBank/DDBJ databases">
        <title>Genomic Encyclopedia of Type Strains, Phase IV (KMG-IV): sequencing the most valuable type-strain genomes for metagenomic binning, comparative biology and taxonomic classification.</title>
        <authorList>
            <person name="Goeker M."/>
        </authorList>
    </citation>
    <scope>NUCLEOTIDE SEQUENCE [LARGE SCALE GENOMIC DNA]</scope>
    <source>
        <strain evidence="2 3">DSM 21331</strain>
    </source>
</reference>
<gene>
    <name evidence="2" type="ORF">ABID43_004046</name>
</gene>
<evidence type="ECO:0000313" key="2">
    <source>
        <dbReference type="EMBL" id="MET3694484.1"/>
    </source>
</evidence>
<feature type="transmembrane region" description="Helical" evidence="1">
    <location>
        <begin position="43"/>
        <end position="66"/>
    </location>
</feature>
<dbReference type="EMBL" id="JBEPMM010000015">
    <property type="protein sequence ID" value="MET3694484.1"/>
    <property type="molecule type" value="Genomic_DNA"/>
</dbReference>
<dbReference type="Proteomes" id="UP001549145">
    <property type="component" value="Unassembled WGS sequence"/>
</dbReference>
<sequence length="141" mass="14089">MSVVEETVSRSALPPPGRALLASLAIAVLAGAFAWSAPERNGWAAGALAGALILDGLAQAAGAWLARHGDGPPRIAGLPSLVLAFGPTAGLGAVLFTAALLVWPAGFPLLASALAGLVAMGAIARLVLAWIVLRIDRDPDA</sequence>
<dbReference type="RefSeq" id="WP_238278944.1">
    <property type="nucleotide sequence ID" value="NZ_BPQL01000047.1"/>
</dbReference>
<keyword evidence="1" id="KW-0812">Transmembrane</keyword>
<feature type="transmembrane region" description="Helical" evidence="1">
    <location>
        <begin position="109"/>
        <end position="133"/>
    </location>
</feature>
<feature type="transmembrane region" description="Helical" evidence="1">
    <location>
        <begin position="19"/>
        <end position="37"/>
    </location>
</feature>
<feature type="transmembrane region" description="Helical" evidence="1">
    <location>
        <begin position="78"/>
        <end position="103"/>
    </location>
</feature>
<evidence type="ECO:0000256" key="1">
    <source>
        <dbReference type="SAM" id="Phobius"/>
    </source>
</evidence>
<keyword evidence="1" id="KW-0472">Membrane</keyword>
<accession>A0ABV2LA29</accession>
<proteinExistence type="predicted"/>
<organism evidence="2 3">
    <name type="scientific">Methylobacterium goesingense</name>
    <dbReference type="NCBI Taxonomy" id="243690"/>
    <lineage>
        <taxon>Bacteria</taxon>
        <taxon>Pseudomonadati</taxon>
        <taxon>Pseudomonadota</taxon>
        <taxon>Alphaproteobacteria</taxon>
        <taxon>Hyphomicrobiales</taxon>
        <taxon>Methylobacteriaceae</taxon>
        <taxon>Methylobacterium</taxon>
    </lineage>
</organism>
<keyword evidence="1" id="KW-1133">Transmembrane helix</keyword>
<name>A0ABV2LA29_9HYPH</name>
<protein>
    <submittedName>
        <fullName evidence="2">Uncharacterized protein</fullName>
    </submittedName>
</protein>